<keyword evidence="2" id="KW-1185">Reference proteome</keyword>
<protein>
    <submittedName>
        <fullName evidence="1">Uncharacterized protein</fullName>
    </submittedName>
</protein>
<dbReference type="EMBL" id="JADEXN010000110">
    <property type="protein sequence ID" value="MBE9040702.1"/>
    <property type="molecule type" value="Genomic_DNA"/>
</dbReference>
<evidence type="ECO:0000313" key="1">
    <source>
        <dbReference type="EMBL" id="MBE9040702.1"/>
    </source>
</evidence>
<name>A0A928Z6S5_9CYAN</name>
<reference evidence="1" key="1">
    <citation type="submission" date="2020-10" db="EMBL/GenBank/DDBJ databases">
        <authorList>
            <person name="Castelo-Branco R."/>
            <person name="Eusebio N."/>
            <person name="Adriana R."/>
            <person name="Vieira A."/>
            <person name="Brugerolle De Fraissinette N."/>
            <person name="Rezende De Castro R."/>
            <person name="Schneider M.P."/>
            <person name="Vasconcelos V."/>
            <person name="Leao P.N."/>
        </authorList>
    </citation>
    <scope>NUCLEOTIDE SEQUENCE</scope>
    <source>
        <strain evidence="1">LEGE 11467</strain>
    </source>
</reference>
<accession>A0A928Z6S5</accession>
<proteinExistence type="predicted"/>
<dbReference type="Proteomes" id="UP000621799">
    <property type="component" value="Unassembled WGS sequence"/>
</dbReference>
<dbReference type="RefSeq" id="WP_264320946.1">
    <property type="nucleotide sequence ID" value="NZ_JADEXN010000110.1"/>
</dbReference>
<gene>
    <name evidence="1" type="ORF">IQ235_07905</name>
</gene>
<comment type="caution">
    <text evidence="1">The sequence shown here is derived from an EMBL/GenBank/DDBJ whole genome shotgun (WGS) entry which is preliminary data.</text>
</comment>
<sequence>MITSDSLTQIQSYLQQRVEQMRKYGRPDRKYCCFEELILDRGVAMTAASKPPKLKRGLPKSCYYNCQQVAFGRKTLTYVEGYAISADIPMAIAHGWLANDKGEAIELTWEEPGIAYLGIPFSTKWVKAFLKQRNRPDSLSIFEGNYLEEFSLLKDGIPTEAIVSLQNEVVR</sequence>
<organism evidence="1 2">
    <name type="scientific">Zarconia navalis LEGE 11467</name>
    <dbReference type="NCBI Taxonomy" id="1828826"/>
    <lineage>
        <taxon>Bacteria</taxon>
        <taxon>Bacillati</taxon>
        <taxon>Cyanobacteriota</taxon>
        <taxon>Cyanophyceae</taxon>
        <taxon>Oscillatoriophycideae</taxon>
        <taxon>Oscillatoriales</taxon>
        <taxon>Oscillatoriales incertae sedis</taxon>
        <taxon>Zarconia</taxon>
        <taxon>Zarconia navalis</taxon>
    </lineage>
</organism>
<evidence type="ECO:0000313" key="2">
    <source>
        <dbReference type="Proteomes" id="UP000621799"/>
    </source>
</evidence>
<dbReference type="AlphaFoldDB" id="A0A928Z6S5"/>